<keyword evidence="5 9" id="KW-1133">Transmembrane helix</keyword>
<dbReference type="AlphaFoldDB" id="A0A8R1U9S2"/>
<feature type="transmembrane region" description="Helical" evidence="9">
    <location>
        <begin position="112"/>
        <end position="132"/>
    </location>
</feature>
<feature type="transmembrane region" description="Helical" evidence="9">
    <location>
        <begin position="86"/>
        <end position="106"/>
    </location>
</feature>
<feature type="compositionally biased region" description="Low complexity" evidence="8">
    <location>
        <begin position="825"/>
        <end position="843"/>
    </location>
</feature>
<gene>
    <name evidence="10" type="primary">WBGene00100293</name>
</gene>
<evidence type="ECO:0000256" key="8">
    <source>
        <dbReference type="SAM" id="MobiDB-lite"/>
    </source>
</evidence>
<evidence type="ECO:0000256" key="5">
    <source>
        <dbReference type="ARBA" id="ARBA00022989"/>
    </source>
</evidence>
<dbReference type="GO" id="GO:0008017">
    <property type="term" value="F:microtubule binding"/>
    <property type="evidence" value="ECO:0000318"/>
    <property type="project" value="GO_Central"/>
</dbReference>
<evidence type="ECO:0000256" key="3">
    <source>
        <dbReference type="ARBA" id="ARBA00022692"/>
    </source>
</evidence>
<feature type="compositionally biased region" description="Basic and acidic residues" evidence="8">
    <location>
        <begin position="812"/>
        <end position="821"/>
    </location>
</feature>
<feature type="transmembrane region" description="Helical" evidence="9">
    <location>
        <begin position="200"/>
        <end position="221"/>
    </location>
</feature>
<name>A0A8R1U9S2_PRIPA</name>
<keyword evidence="6 9" id="KW-0472">Membrane</keyword>
<feature type="region of interest" description="Disordered" evidence="8">
    <location>
        <begin position="812"/>
        <end position="871"/>
    </location>
</feature>
<keyword evidence="3 9" id="KW-0812">Transmembrane</keyword>
<feature type="compositionally biased region" description="Polar residues" evidence="8">
    <location>
        <begin position="373"/>
        <end position="402"/>
    </location>
</feature>
<feature type="compositionally biased region" description="Low complexity" evidence="8">
    <location>
        <begin position="541"/>
        <end position="551"/>
    </location>
</feature>
<keyword evidence="11" id="KW-1185">Reference proteome</keyword>
<feature type="region of interest" description="Disordered" evidence="8">
    <location>
        <begin position="329"/>
        <end position="426"/>
    </location>
</feature>
<evidence type="ECO:0000256" key="4">
    <source>
        <dbReference type="ARBA" id="ARBA00022824"/>
    </source>
</evidence>
<evidence type="ECO:0000256" key="7">
    <source>
        <dbReference type="ARBA" id="ARBA00023242"/>
    </source>
</evidence>
<dbReference type="GO" id="GO:0006935">
    <property type="term" value="P:chemotaxis"/>
    <property type="evidence" value="ECO:0000318"/>
    <property type="project" value="GO_Central"/>
</dbReference>
<dbReference type="Pfam" id="PF09726">
    <property type="entry name" value="Macoilin"/>
    <property type="match status" value="2"/>
</dbReference>
<feature type="compositionally biased region" description="Basic and acidic residues" evidence="8">
    <location>
        <begin position="695"/>
        <end position="721"/>
    </location>
</feature>
<sequence length="964" mass="107851">MQKRGRAVETQKLKRTMKSRKTVPLRESTNCSLAYVKLIAVWFSIVSADVLTGFRVELMWPCWMLLCSFYDSMQRRSAFVHLTSQTTTFLFVCVTATSDLICYLFIPVRLLIFLATTYVWMNLVWHVNGGFLPTMRTLLGDKTQAAPVVVLWSYFVIFEIFCRMRCDYLIFLKYLPFSAWLEEQDGCLHMQGMHSGFQQAFNALFSAHCIGYPLIVISFNAKYYYKEWRLRLQQGDVSDTNENLFRLLADSIPMDFDATRMYRRLDYMDDEDDDYLEEVLPIEPPPEKPFLERYPNANLSGEKQYLLMLSPEERRVLLTPQELQRFEKFEARRNEKKSSKAGAENTTPVASPAENGHSSSAAANGVQRRHNGSRPSISSKTSRTAATNGRMQQQPAGQTANGRRTEKGEEEDWNDSSSSEGEVQLNRRGRTRPLTLGKAVMAVGSFFWRVLTFVVCLVPFVRYFFFEEEEAEELTPDEIRLKRAAAEAHFTHTSQIPRTPPSQHAQPPRRAAKSNGVLVESSGGGGAAGRKRMANGEPQHNGSAASAANGRSSRHDHAGSASRSNGLGAVHDLDSGFRDVSRESARTQHSEDSEQRYNGGLAARVCGVECGKLASEVGRLRNEMRQVRQAEEAARLHATNCSNGEKNAAAECGQLKGRIEQLMNKVSSIERQREQERATAAAAERKAAESAARAAELERELQKERVERREEREKGREKSETVSETQQLLREKEAAWEREAGRLRADSRTKDEVIMEMQAELTKLRVIAKSAVEAEDLRAELSLLRDKTLHLEENLAEENKLKQELFRALRNTQAERDRATRQYDYSSSSSFYPLSPSLGSPGSNGTHSVLGSGSGYASDLQQPQQPQHGGLSCAAEQAFVGANKHSYSFASPSTHTSSFLSSGTGQHTLFEPLPMPSSSAVGQKNHGFTLIGDDLTEEDTEPFYAQNCGKFGAPSPASARTTTS</sequence>
<evidence type="ECO:0000256" key="9">
    <source>
        <dbReference type="SAM" id="Phobius"/>
    </source>
</evidence>
<feature type="region of interest" description="Disordered" evidence="8">
    <location>
        <begin position="945"/>
        <end position="964"/>
    </location>
</feature>
<dbReference type="GO" id="GO:0030867">
    <property type="term" value="C:rough endoplasmic reticulum membrane"/>
    <property type="evidence" value="ECO:0000318"/>
    <property type="project" value="GO_Central"/>
</dbReference>
<keyword evidence="7" id="KW-0539">Nucleus</keyword>
<reference evidence="11" key="1">
    <citation type="journal article" date="2008" name="Nat. Genet.">
        <title>The Pristionchus pacificus genome provides a unique perspective on nematode lifestyle and parasitism.</title>
        <authorList>
            <person name="Dieterich C."/>
            <person name="Clifton S.W."/>
            <person name="Schuster L.N."/>
            <person name="Chinwalla A."/>
            <person name="Delehaunty K."/>
            <person name="Dinkelacker I."/>
            <person name="Fulton L."/>
            <person name="Fulton R."/>
            <person name="Godfrey J."/>
            <person name="Minx P."/>
            <person name="Mitreva M."/>
            <person name="Roeseler W."/>
            <person name="Tian H."/>
            <person name="Witte H."/>
            <person name="Yang S.P."/>
            <person name="Wilson R.K."/>
            <person name="Sommer R.J."/>
        </authorList>
    </citation>
    <scope>NUCLEOTIDE SEQUENCE [LARGE SCALE GENOMIC DNA]</scope>
    <source>
        <strain evidence="11">PS312</strain>
    </source>
</reference>
<accession>A0A8R1U9S2</accession>
<dbReference type="GO" id="GO:0023041">
    <property type="term" value="P:neuronal signal transduction"/>
    <property type="evidence" value="ECO:0000318"/>
    <property type="project" value="GO_Central"/>
</dbReference>
<evidence type="ECO:0000256" key="1">
    <source>
        <dbReference type="ARBA" id="ARBA00004232"/>
    </source>
</evidence>
<feature type="transmembrane region" description="Helical" evidence="9">
    <location>
        <begin position="446"/>
        <end position="465"/>
    </location>
</feature>
<evidence type="ECO:0000256" key="2">
    <source>
        <dbReference type="ARBA" id="ARBA00004269"/>
    </source>
</evidence>
<dbReference type="InterPro" id="IPR019130">
    <property type="entry name" value="Macoilin"/>
</dbReference>
<dbReference type="PANTHER" id="PTHR13289:SF6">
    <property type="entry name" value="MACOILIN"/>
    <property type="match status" value="1"/>
</dbReference>
<feature type="compositionally biased region" description="Polar residues" evidence="8">
    <location>
        <begin position="491"/>
        <end position="505"/>
    </location>
</feature>
<evidence type="ECO:0000256" key="6">
    <source>
        <dbReference type="ARBA" id="ARBA00023136"/>
    </source>
</evidence>
<evidence type="ECO:0000313" key="10">
    <source>
        <dbReference type="EnsemblMetazoa" id="PPA10739.1"/>
    </source>
</evidence>
<protein>
    <submittedName>
        <fullName evidence="10">Uncharacterized protein</fullName>
    </submittedName>
</protein>
<dbReference type="PANTHER" id="PTHR13289">
    <property type="entry name" value="PROTEIN PHOSPHATASE 1-BINDING PROTEIN BIFOCAL"/>
    <property type="match status" value="1"/>
</dbReference>
<dbReference type="GO" id="GO:0031965">
    <property type="term" value="C:nuclear membrane"/>
    <property type="evidence" value="ECO:0000318"/>
    <property type="project" value="GO_Central"/>
</dbReference>
<feature type="region of interest" description="Disordered" evidence="8">
    <location>
        <begin position="669"/>
        <end position="733"/>
    </location>
</feature>
<keyword evidence="4" id="KW-0256">Endoplasmic reticulum</keyword>
<proteinExistence type="predicted"/>
<feature type="region of interest" description="Disordered" evidence="8">
    <location>
        <begin position="489"/>
        <end position="573"/>
    </location>
</feature>
<evidence type="ECO:0000313" key="11">
    <source>
        <dbReference type="Proteomes" id="UP000005239"/>
    </source>
</evidence>
<dbReference type="Proteomes" id="UP000005239">
    <property type="component" value="Unassembled WGS sequence"/>
</dbReference>
<comment type="subcellular location">
    <subcellularLocation>
        <location evidence="1">Nucleus membrane</location>
        <topology evidence="1">Multi-pass membrane protein</topology>
    </subcellularLocation>
    <subcellularLocation>
        <location evidence="2">Rough endoplasmic reticulum membrane</location>
        <topology evidence="2">Multi-pass membrane protein</topology>
    </subcellularLocation>
</comment>
<reference evidence="10" key="2">
    <citation type="submission" date="2022-06" db="UniProtKB">
        <authorList>
            <consortium name="EnsemblMetazoa"/>
        </authorList>
    </citation>
    <scope>IDENTIFICATION</scope>
    <source>
        <strain evidence="10">PS312</strain>
    </source>
</reference>
<feature type="transmembrane region" description="Helical" evidence="9">
    <location>
        <begin position="144"/>
        <end position="161"/>
    </location>
</feature>
<organism evidence="10 11">
    <name type="scientific">Pristionchus pacificus</name>
    <name type="common">Parasitic nematode worm</name>
    <dbReference type="NCBI Taxonomy" id="54126"/>
    <lineage>
        <taxon>Eukaryota</taxon>
        <taxon>Metazoa</taxon>
        <taxon>Ecdysozoa</taxon>
        <taxon>Nematoda</taxon>
        <taxon>Chromadorea</taxon>
        <taxon>Rhabditida</taxon>
        <taxon>Rhabditina</taxon>
        <taxon>Diplogasteromorpha</taxon>
        <taxon>Diplogasteroidea</taxon>
        <taxon>Neodiplogasteridae</taxon>
        <taxon>Pristionchus</taxon>
    </lineage>
</organism>
<feature type="compositionally biased region" description="Basic and acidic residues" evidence="8">
    <location>
        <begin position="669"/>
        <end position="688"/>
    </location>
</feature>
<feature type="compositionally biased region" description="Basic and acidic residues" evidence="8">
    <location>
        <begin position="329"/>
        <end position="338"/>
    </location>
</feature>
<dbReference type="EnsemblMetazoa" id="PPA10739.1">
    <property type="protein sequence ID" value="PPA10739.1"/>
    <property type="gene ID" value="WBGene00100293"/>
</dbReference>